<dbReference type="SMART" id="SM00110">
    <property type="entry name" value="C1Q"/>
    <property type="match status" value="1"/>
</dbReference>
<evidence type="ECO:0000256" key="4">
    <source>
        <dbReference type="SAM" id="Phobius"/>
    </source>
</evidence>
<sequence length="273" mass="30001">MRCVTNLLTVPCQFSPLTSPSMDSLDMRTGETIYENTKTKVAVIPSPLQPKISGISGAYNKGLWRRCFLVAAVCLGLMCLLLMAGIIGLYVTYANADVTWAALEMKVQNLTAKLMVNMDKVSAMERHIAALETRNNVSQVAFSVSLGNPRNYGPFSNNGTMVYKNVFINSGGAYNPGTGVFTAPVRGVYFFIHSGHSLSMGVVGLWLMKNGVQVVSIFNLIRAFSRRYETGSNSVSLALEVGDQVYIQLYPYTWFFDDSTSNITFTGQLLFTL</sequence>
<dbReference type="PANTHER" id="PTHR22923:SF102">
    <property type="entry name" value="CEREBELLIN 13-RELATED"/>
    <property type="match status" value="1"/>
</dbReference>
<dbReference type="GO" id="GO:0005576">
    <property type="term" value="C:extracellular region"/>
    <property type="evidence" value="ECO:0007669"/>
    <property type="project" value="UniProtKB-SubCell"/>
</dbReference>
<comment type="subcellular location">
    <subcellularLocation>
        <location evidence="1">Secreted</location>
    </subcellularLocation>
</comment>
<evidence type="ECO:0000256" key="3">
    <source>
        <dbReference type="ARBA" id="ARBA00022729"/>
    </source>
</evidence>
<dbReference type="PANTHER" id="PTHR22923">
    <property type="entry name" value="CEREBELLIN-RELATED"/>
    <property type="match status" value="1"/>
</dbReference>
<organism evidence="6 7">
    <name type="scientific">Esox lucius</name>
    <name type="common">Northern pike</name>
    <dbReference type="NCBI Taxonomy" id="8010"/>
    <lineage>
        <taxon>Eukaryota</taxon>
        <taxon>Metazoa</taxon>
        <taxon>Chordata</taxon>
        <taxon>Craniata</taxon>
        <taxon>Vertebrata</taxon>
        <taxon>Euteleostomi</taxon>
        <taxon>Actinopterygii</taxon>
        <taxon>Neopterygii</taxon>
        <taxon>Teleostei</taxon>
        <taxon>Protacanthopterygii</taxon>
        <taxon>Esociformes</taxon>
        <taxon>Esocidae</taxon>
        <taxon>Esox</taxon>
    </lineage>
</organism>
<dbReference type="PRINTS" id="PR00007">
    <property type="entry name" value="COMPLEMNTC1Q"/>
</dbReference>
<feature type="transmembrane region" description="Helical" evidence="4">
    <location>
        <begin position="68"/>
        <end position="93"/>
    </location>
</feature>
<dbReference type="InterPro" id="IPR001073">
    <property type="entry name" value="C1q_dom"/>
</dbReference>
<protein>
    <recommendedName>
        <fullName evidence="5">C1q domain-containing protein</fullName>
    </recommendedName>
</protein>
<dbReference type="PROSITE" id="PS50871">
    <property type="entry name" value="C1Q"/>
    <property type="match status" value="1"/>
</dbReference>
<dbReference type="Pfam" id="PF00386">
    <property type="entry name" value="C1q"/>
    <property type="match status" value="1"/>
</dbReference>
<evidence type="ECO:0000313" key="7">
    <source>
        <dbReference type="Proteomes" id="UP000265140"/>
    </source>
</evidence>
<evidence type="ECO:0000256" key="1">
    <source>
        <dbReference type="ARBA" id="ARBA00004613"/>
    </source>
</evidence>
<keyword evidence="7" id="KW-1185">Reference proteome</keyword>
<dbReference type="Gene3D" id="2.60.120.40">
    <property type="match status" value="1"/>
</dbReference>
<reference evidence="6" key="3">
    <citation type="submission" date="2025-09" db="UniProtKB">
        <authorList>
            <consortium name="Ensembl"/>
        </authorList>
    </citation>
    <scope>IDENTIFICATION</scope>
</reference>
<dbReference type="InterPro" id="IPR008983">
    <property type="entry name" value="Tumour_necrosis_fac-like_dom"/>
</dbReference>
<keyword evidence="4" id="KW-0472">Membrane</keyword>
<evidence type="ECO:0000313" key="6">
    <source>
        <dbReference type="Ensembl" id="ENSELUP00000082673.1"/>
    </source>
</evidence>
<reference evidence="6 7" key="1">
    <citation type="submission" date="2020-02" db="EMBL/GenBank/DDBJ databases">
        <title>Esox lucius (northern pike) genome, fEsoLuc1, primary haplotype.</title>
        <authorList>
            <person name="Myers G."/>
            <person name="Karagic N."/>
            <person name="Meyer A."/>
            <person name="Pippel M."/>
            <person name="Reichard M."/>
            <person name="Winkler S."/>
            <person name="Tracey A."/>
            <person name="Sims Y."/>
            <person name="Howe K."/>
            <person name="Rhie A."/>
            <person name="Formenti G."/>
            <person name="Durbin R."/>
            <person name="Fedrigo O."/>
            <person name="Jarvis E.D."/>
        </authorList>
    </citation>
    <scope>NUCLEOTIDE SEQUENCE [LARGE SCALE GENOMIC DNA]</scope>
</reference>
<dbReference type="SUPFAM" id="SSF49842">
    <property type="entry name" value="TNF-like"/>
    <property type="match status" value="1"/>
</dbReference>
<feature type="domain" description="C1q" evidence="5">
    <location>
        <begin position="135"/>
        <end position="273"/>
    </location>
</feature>
<reference evidence="6" key="2">
    <citation type="submission" date="2025-08" db="UniProtKB">
        <authorList>
            <consortium name="Ensembl"/>
        </authorList>
    </citation>
    <scope>IDENTIFICATION</scope>
</reference>
<dbReference type="Proteomes" id="UP000265140">
    <property type="component" value="Chromosome 1"/>
</dbReference>
<evidence type="ECO:0000256" key="2">
    <source>
        <dbReference type="ARBA" id="ARBA00022525"/>
    </source>
</evidence>
<proteinExistence type="predicted"/>
<keyword evidence="4" id="KW-0812">Transmembrane</keyword>
<keyword evidence="4" id="KW-1133">Transmembrane helix</keyword>
<dbReference type="GeneTree" id="ENSGT00950000183116"/>
<dbReference type="AlphaFoldDB" id="A0AAY5K173"/>
<evidence type="ECO:0000259" key="5">
    <source>
        <dbReference type="PROSITE" id="PS50871"/>
    </source>
</evidence>
<keyword evidence="3" id="KW-0732">Signal</keyword>
<name>A0AAY5K173_ESOLU</name>
<dbReference type="Ensembl" id="ENSELUT00000104520.1">
    <property type="protein sequence ID" value="ENSELUP00000082673.1"/>
    <property type="gene ID" value="ENSELUG00000042491.1"/>
</dbReference>
<dbReference type="InterPro" id="IPR050822">
    <property type="entry name" value="Cerebellin_Synaptic_Org"/>
</dbReference>
<keyword evidence="2" id="KW-0964">Secreted</keyword>
<accession>A0AAY5K173</accession>
<gene>
    <name evidence="6" type="primary">OR9A4</name>
</gene>